<keyword evidence="2" id="KW-1185">Reference proteome</keyword>
<protein>
    <submittedName>
        <fullName evidence="1">Uncharacterized protein</fullName>
    </submittedName>
</protein>
<reference evidence="1" key="1">
    <citation type="submission" date="2019-11" db="EMBL/GenBank/DDBJ databases">
        <title>Nori genome reveals adaptations in red seaweeds to the harsh intertidal environment.</title>
        <authorList>
            <person name="Wang D."/>
            <person name="Mao Y."/>
        </authorList>
    </citation>
    <scope>NUCLEOTIDE SEQUENCE</scope>
    <source>
        <tissue evidence="1">Gametophyte</tissue>
    </source>
</reference>
<dbReference type="EMBL" id="CM020620">
    <property type="protein sequence ID" value="KAK1869776.1"/>
    <property type="molecule type" value="Genomic_DNA"/>
</dbReference>
<dbReference type="Proteomes" id="UP000798662">
    <property type="component" value="Chromosome 3"/>
</dbReference>
<gene>
    <name evidence="1" type="ORF">I4F81_012242</name>
</gene>
<accession>A0ACC3CHM6</accession>
<sequence length="544" mass="54028">MLRGSSSLAAAAAAALDPSAAASEFELLGSTETVRGDPNPSWVTAFRLPAAAVLGEPGGGGGDDYRLVIRRVVGEYDDGPSCAGGGGSAAAGGRRGGGGGNSGAGGRPRGGGSPATGGRSHSWLASLLPGGRRRLTVSIVSWADVSLADAARRRDGCVERQLVDVAVGVPTPSSGVLVVCTEAFVRRRVPHALRMRLAVDMACDMHGGGGGDGGAGRRRNRPSSARKGGSGGSVARSRGGRGDDDGPGLSLLYVVYKDLLGSTQGEFLPVFRSPPVELPPPCRRRPRPSASASEAGVSLDDDSVGATTVAAGGPGGTGGPRRSSTAVPAFELEPVLLDVDGLVGDVPGRALRLELFLSRPSPGAGGGVSPIGYVLTSMGALAYARRGSRLAVEPSPGSALLGGQLVVDDVRVARPGGSNGDAGGARGLDSALPLGDAKPLVSRVKLRAVHFRWSSGGGGWAAAVAAAAADAPVVVDTYGRGGFTEGVDPLPSRPGGVGLSRGVSYISPTRVASSKAVAATASREGRGGDAPPLPYAGAADGLAS</sequence>
<organism evidence="1 2">
    <name type="scientific">Pyropia yezoensis</name>
    <name type="common">Susabi-nori</name>
    <name type="synonym">Porphyra yezoensis</name>
    <dbReference type="NCBI Taxonomy" id="2788"/>
    <lineage>
        <taxon>Eukaryota</taxon>
        <taxon>Rhodophyta</taxon>
        <taxon>Bangiophyceae</taxon>
        <taxon>Bangiales</taxon>
        <taxon>Bangiaceae</taxon>
        <taxon>Pyropia</taxon>
    </lineage>
</organism>
<comment type="caution">
    <text evidence="1">The sequence shown here is derived from an EMBL/GenBank/DDBJ whole genome shotgun (WGS) entry which is preliminary data.</text>
</comment>
<evidence type="ECO:0000313" key="2">
    <source>
        <dbReference type="Proteomes" id="UP000798662"/>
    </source>
</evidence>
<proteinExistence type="predicted"/>
<evidence type="ECO:0000313" key="1">
    <source>
        <dbReference type="EMBL" id="KAK1869776.1"/>
    </source>
</evidence>
<name>A0ACC3CHM6_PYRYE</name>